<evidence type="ECO:0000313" key="2">
    <source>
        <dbReference type="EMBL" id="GAA0510965.1"/>
    </source>
</evidence>
<reference evidence="2 3" key="1">
    <citation type="journal article" date="2019" name="Int. J. Syst. Evol. Microbiol.">
        <title>The Global Catalogue of Microorganisms (GCM) 10K type strain sequencing project: providing services to taxonomists for standard genome sequencing and annotation.</title>
        <authorList>
            <consortium name="The Broad Institute Genomics Platform"/>
            <consortium name="The Broad Institute Genome Sequencing Center for Infectious Disease"/>
            <person name="Wu L."/>
            <person name="Ma J."/>
        </authorList>
    </citation>
    <scope>NUCLEOTIDE SEQUENCE [LARGE SCALE GENOMIC DNA]</scope>
    <source>
        <strain evidence="2 3">JCM 10303</strain>
    </source>
</reference>
<evidence type="ECO:0000313" key="3">
    <source>
        <dbReference type="Proteomes" id="UP001500729"/>
    </source>
</evidence>
<protein>
    <recommendedName>
        <fullName evidence="4">Lipoprotein</fullName>
    </recommendedName>
</protein>
<dbReference type="Proteomes" id="UP001500729">
    <property type="component" value="Unassembled WGS sequence"/>
</dbReference>
<dbReference type="EMBL" id="BAAAGS010000003">
    <property type="protein sequence ID" value="GAA0510965.1"/>
    <property type="molecule type" value="Genomic_DNA"/>
</dbReference>
<name>A0ABN1C3B2_SACER</name>
<keyword evidence="1" id="KW-0732">Signal</keyword>
<evidence type="ECO:0000256" key="1">
    <source>
        <dbReference type="SAM" id="SignalP"/>
    </source>
</evidence>
<keyword evidence="3" id="KW-1185">Reference proteome</keyword>
<accession>A0ABN1C3B2</accession>
<dbReference type="RefSeq" id="WP_011874323.1">
    <property type="nucleotide sequence ID" value="NZ_BAAAGS010000003.1"/>
</dbReference>
<feature type="signal peptide" evidence="1">
    <location>
        <begin position="1"/>
        <end position="27"/>
    </location>
</feature>
<comment type="caution">
    <text evidence="2">The sequence shown here is derived from an EMBL/GenBank/DDBJ whole genome shotgun (WGS) entry which is preliminary data.</text>
</comment>
<organism evidence="2 3">
    <name type="scientific">Saccharopolyspora erythraea</name>
    <name type="common">Streptomyces erythraeus</name>
    <dbReference type="NCBI Taxonomy" id="1836"/>
    <lineage>
        <taxon>Bacteria</taxon>
        <taxon>Bacillati</taxon>
        <taxon>Actinomycetota</taxon>
        <taxon>Actinomycetes</taxon>
        <taxon>Pseudonocardiales</taxon>
        <taxon>Pseudonocardiaceae</taxon>
        <taxon>Saccharopolyspora</taxon>
    </lineage>
</organism>
<feature type="chain" id="PRO_5047160913" description="Lipoprotein" evidence="1">
    <location>
        <begin position="28"/>
        <end position="185"/>
    </location>
</feature>
<gene>
    <name evidence="2" type="ORF">GCM10009533_07280</name>
</gene>
<proteinExistence type="predicted"/>
<evidence type="ECO:0008006" key="4">
    <source>
        <dbReference type="Google" id="ProtNLM"/>
    </source>
</evidence>
<dbReference type="PROSITE" id="PS51257">
    <property type="entry name" value="PROKAR_LIPOPROTEIN"/>
    <property type="match status" value="1"/>
</dbReference>
<sequence length="185" mass="18796">MHYNAGRRRGRLVAVVGAFALTACQSAGQEHGPAPTATTESQPAPALAAADGRDYAACADGNCEVLVPGPVTFALDGRAGFGELVIHRVEGTGIQFDLKGADSSASGSLSTGCISTFHSGGNGSSCSTAPRPAPDPVDGTLAMQLADARDGQVVLRLVSGEPGPPPASLFPRIPTFRPHMPFGDD</sequence>